<keyword evidence="1" id="KW-0472">Membrane</keyword>
<feature type="transmembrane region" description="Helical" evidence="1">
    <location>
        <begin position="177"/>
        <end position="197"/>
    </location>
</feature>
<feature type="transmembrane region" description="Helical" evidence="1">
    <location>
        <begin position="369"/>
        <end position="390"/>
    </location>
</feature>
<dbReference type="EMBL" id="LAVV01002510">
    <property type="protein sequence ID" value="KNZ62758.1"/>
    <property type="molecule type" value="Genomic_DNA"/>
</dbReference>
<evidence type="ECO:0000313" key="3">
    <source>
        <dbReference type="Proteomes" id="UP000037035"/>
    </source>
</evidence>
<comment type="caution">
    <text evidence="2">The sequence shown here is derived from an EMBL/GenBank/DDBJ whole genome shotgun (WGS) entry which is preliminary data.</text>
</comment>
<organism evidence="2 3">
    <name type="scientific">Puccinia sorghi</name>
    <dbReference type="NCBI Taxonomy" id="27349"/>
    <lineage>
        <taxon>Eukaryota</taxon>
        <taxon>Fungi</taxon>
        <taxon>Dikarya</taxon>
        <taxon>Basidiomycota</taxon>
        <taxon>Pucciniomycotina</taxon>
        <taxon>Pucciniomycetes</taxon>
        <taxon>Pucciniales</taxon>
        <taxon>Pucciniaceae</taxon>
        <taxon>Puccinia</taxon>
    </lineage>
</organism>
<name>A0A0L6VPW9_9BASI</name>
<feature type="transmembrane region" description="Helical" evidence="1">
    <location>
        <begin position="148"/>
        <end position="171"/>
    </location>
</feature>
<sequence>MSLVIFQIGRGNSLLKYISILFSLWGLAFYEYALSKLLLVHNFSQNTINKQQRQNHINTFSLKHLGLYLKEALIFYFFLVFFFWFYVLHLLHREIRSASEGNMLTQVQEIWFIKCDAISLQLKSISLDFGHSLCTKNPVDQSSKIHPVLWRVVAVACSSLVVVCCSCGVVWLYGVVLVMCSSSVVYSSCVVVCIYHISQGQKQRQHICVGLHCKKNLINYLKLKCSMLQPRCFMNSTCGNKTKIFVVIPACQLQAVEKFFLTVLYAMVWNGELKVFPTGVNGGKSRSHIEFFLLRQTGNSIRCKNRAVVQLYSGLAEVSKEIFRADNWKRIRDLKIYSREIQKRLWEVLEGFCGTQGSFRELNGMMHKLICHLYSVVMSIGFLFELSVSLKCINDHRKHGTRGLGLVYYFIPSSLCAHCFKLVLGVLTSISSCDHCCILFFLHILEFKLFHCKKYLLKCLQLTFRKSQEASVVTPTFLQNDCPKTSTHAKRWSFGWSMLHFNCRKLSKFFFSEELNTTRNKWFFHFIQQNKTTHNSFKGFKKNVITWRISGMFKIYYQVIRGSQSGYSILWLNLIILSHFFMSELFLILPPVGNLTQVGGVDLRSLDGTGGGGVEIFISISHFMRAPSWSLFPLKIKQTNHVRRKRGTLRSHKTRCVHGNAEWIRSCPYSFAPLDLATTYIILHLPETTTQTELMMATKKDDLIYPFYT</sequence>
<feature type="transmembrane region" description="Helical" evidence="1">
    <location>
        <begin position="570"/>
        <end position="589"/>
    </location>
</feature>
<keyword evidence="1" id="KW-0812">Transmembrane</keyword>
<dbReference type="VEuPathDB" id="FungiDB:VP01_1225g4"/>
<dbReference type="AlphaFoldDB" id="A0A0L6VPW9"/>
<evidence type="ECO:0000256" key="1">
    <source>
        <dbReference type="SAM" id="Phobius"/>
    </source>
</evidence>
<feature type="transmembrane region" description="Helical" evidence="1">
    <location>
        <begin position="73"/>
        <end position="91"/>
    </location>
</feature>
<keyword evidence="3" id="KW-1185">Reference proteome</keyword>
<keyword evidence="1" id="KW-1133">Transmembrane helix</keyword>
<proteinExistence type="predicted"/>
<gene>
    <name evidence="2" type="ORF">VP01_1225g4</name>
</gene>
<dbReference type="Proteomes" id="UP000037035">
    <property type="component" value="Unassembled WGS sequence"/>
</dbReference>
<feature type="transmembrane region" description="Helical" evidence="1">
    <location>
        <begin position="14"/>
        <end position="33"/>
    </location>
</feature>
<evidence type="ECO:0000313" key="2">
    <source>
        <dbReference type="EMBL" id="KNZ62758.1"/>
    </source>
</evidence>
<accession>A0A0L6VPW9</accession>
<reference evidence="2 3" key="1">
    <citation type="submission" date="2015-08" db="EMBL/GenBank/DDBJ databases">
        <title>Next Generation Sequencing and Analysis of the Genome of Puccinia sorghi L Schw, the Causal Agent of Maize Common Rust.</title>
        <authorList>
            <person name="Rochi L."/>
            <person name="Burguener G."/>
            <person name="Darino M."/>
            <person name="Turjanski A."/>
            <person name="Kreff E."/>
            <person name="Dieguez M.J."/>
            <person name="Sacco F."/>
        </authorList>
    </citation>
    <scope>NUCLEOTIDE SEQUENCE [LARGE SCALE GENOMIC DNA]</scope>
    <source>
        <strain evidence="2 3">RO10H11247</strain>
    </source>
</reference>
<protein>
    <submittedName>
        <fullName evidence="2">Uncharacterized protein</fullName>
    </submittedName>
</protein>